<dbReference type="EMBL" id="AKWF02000023">
    <property type="protein sequence ID" value="EMO64684.1"/>
    <property type="molecule type" value="Genomic_DNA"/>
</dbReference>
<feature type="transmembrane region" description="Helical" evidence="1">
    <location>
        <begin position="63"/>
        <end position="81"/>
    </location>
</feature>
<comment type="caution">
    <text evidence="2">The sequence shown here is derived from an EMBL/GenBank/DDBJ whole genome shotgun (WGS) entry which is preliminary data.</text>
</comment>
<organism evidence="2 3">
    <name type="scientific">Leptospira borgpetersenii serovar Pomona str. 200901868</name>
    <dbReference type="NCBI Taxonomy" id="1192866"/>
    <lineage>
        <taxon>Bacteria</taxon>
        <taxon>Pseudomonadati</taxon>
        <taxon>Spirochaetota</taxon>
        <taxon>Spirochaetia</taxon>
        <taxon>Leptospirales</taxon>
        <taxon>Leptospiraceae</taxon>
        <taxon>Leptospira</taxon>
    </lineage>
</organism>
<name>M6WHN0_LEPBO</name>
<keyword evidence="1" id="KW-1133">Transmembrane helix</keyword>
<evidence type="ECO:0008006" key="4">
    <source>
        <dbReference type="Google" id="ProtNLM"/>
    </source>
</evidence>
<accession>M6WHN0</accession>
<gene>
    <name evidence="2" type="ORF">LEP1GSC133_3021</name>
</gene>
<protein>
    <recommendedName>
        <fullName evidence="4">Sulfite exporter TauE/SafE domain protein</fullName>
    </recommendedName>
</protein>
<keyword evidence="1" id="KW-0472">Membrane</keyword>
<sequence>MGVVPFLAVSVCIGYILETPALPYSSAFQIGYVSFLFSISLFIGTYMRSFVGVKAAQKVEAKTIRYTFITILLILFAKMAYELYKT</sequence>
<dbReference type="AlphaFoldDB" id="M6WHN0"/>
<evidence type="ECO:0000313" key="2">
    <source>
        <dbReference type="EMBL" id="EMO64684.1"/>
    </source>
</evidence>
<evidence type="ECO:0000256" key="1">
    <source>
        <dbReference type="SAM" id="Phobius"/>
    </source>
</evidence>
<dbReference type="STRING" id="1192866.LEP1GSC133_3021"/>
<feature type="transmembrane region" description="Helical" evidence="1">
    <location>
        <begin position="30"/>
        <end position="51"/>
    </location>
</feature>
<keyword evidence="1" id="KW-0812">Transmembrane</keyword>
<evidence type="ECO:0000313" key="3">
    <source>
        <dbReference type="Proteomes" id="UP000012159"/>
    </source>
</evidence>
<dbReference type="Proteomes" id="UP000012159">
    <property type="component" value="Unassembled WGS sequence"/>
</dbReference>
<reference evidence="2 3" key="1">
    <citation type="submission" date="2013-01" db="EMBL/GenBank/DDBJ databases">
        <authorList>
            <person name="Harkins D.M."/>
            <person name="Durkin A.S."/>
            <person name="Brinkac L.M."/>
            <person name="Haft D.H."/>
            <person name="Selengut J.D."/>
            <person name="Sanka R."/>
            <person name="DePew J."/>
            <person name="Purushe J."/>
            <person name="Picardeau M."/>
            <person name="Werts C."/>
            <person name="Goarant C."/>
            <person name="Vinetz J.M."/>
            <person name="Sutton G.G."/>
            <person name="Nierman W.C."/>
            <person name="Fouts D.E."/>
        </authorList>
    </citation>
    <scope>NUCLEOTIDE SEQUENCE [LARGE SCALE GENOMIC DNA]</scope>
    <source>
        <strain evidence="2 3">200901868</strain>
    </source>
</reference>
<proteinExistence type="predicted"/>